<proteinExistence type="predicted"/>
<protein>
    <submittedName>
        <fullName evidence="3">Uncharacterized protein</fullName>
    </submittedName>
</protein>
<feature type="region of interest" description="Disordered" evidence="2">
    <location>
        <begin position="103"/>
        <end position="122"/>
    </location>
</feature>
<evidence type="ECO:0000256" key="1">
    <source>
        <dbReference type="SAM" id="Coils"/>
    </source>
</evidence>
<dbReference type="EMBL" id="WIQZ01000001">
    <property type="protein sequence ID" value="KAF3147169.1"/>
    <property type="molecule type" value="Genomic_DNA"/>
</dbReference>
<name>A0A7C8JU05_ORBOL</name>
<organism evidence="3 4">
    <name type="scientific">Orbilia oligospora</name>
    <name type="common">Nematode-trapping fungus</name>
    <name type="synonym">Arthrobotrys oligospora</name>
    <dbReference type="NCBI Taxonomy" id="2813651"/>
    <lineage>
        <taxon>Eukaryota</taxon>
        <taxon>Fungi</taxon>
        <taxon>Dikarya</taxon>
        <taxon>Ascomycota</taxon>
        <taxon>Pezizomycotina</taxon>
        <taxon>Orbiliomycetes</taxon>
        <taxon>Orbiliales</taxon>
        <taxon>Orbiliaceae</taxon>
        <taxon>Orbilia</taxon>
    </lineage>
</organism>
<dbReference type="Proteomes" id="UP000480548">
    <property type="component" value="Unassembled WGS sequence"/>
</dbReference>
<gene>
    <name evidence="3" type="ORF">TWF703_000009</name>
</gene>
<accession>A0A7C8JU05</accession>
<evidence type="ECO:0000256" key="2">
    <source>
        <dbReference type="SAM" id="MobiDB-lite"/>
    </source>
</evidence>
<evidence type="ECO:0000313" key="3">
    <source>
        <dbReference type="EMBL" id="KAF3147169.1"/>
    </source>
</evidence>
<comment type="caution">
    <text evidence="3">The sequence shown here is derived from an EMBL/GenBank/DDBJ whole genome shotgun (WGS) entry which is preliminary data.</text>
</comment>
<keyword evidence="1" id="KW-0175">Coiled coil</keyword>
<reference evidence="3 4" key="1">
    <citation type="submission" date="2019-06" db="EMBL/GenBank/DDBJ databases">
        <authorList>
            <person name="Palmer J.M."/>
        </authorList>
    </citation>
    <scope>NUCLEOTIDE SEQUENCE [LARGE SCALE GENOMIC DNA]</scope>
    <source>
        <strain evidence="3 4">TWF703</strain>
    </source>
</reference>
<sequence length="327" mass="36964">MDRKAQRIETIRAHLRNLIWLYLHDRVLDDQHGELVDPKDITNTHRSRAPFQFVFKSDDPKQPKVSIASISQPDYDAIMRLIKAGRLRASRIDENLTFFGFKRDPDSSQRSPTEIFETSASSSPIESARQLMFHMHKRELSSSEETMPGRSQAGAILPTLPPFSTIMTRRNASPLSPHLQTTQPPPPPHPQGFDSFIPLGSHPIPTAMAIDEPPGSPGLACWSQLTKHIHKLRLGAVQWAEDLGDIQTRVEELSKLENQVSAKSSQEIHLKVESLRSENSALRLRVEALEKENRDIKNQRDYLKGLLDQYGISQHSERLSRAAAVNN</sequence>
<feature type="coiled-coil region" evidence="1">
    <location>
        <begin position="272"/>
        <end position="309"/>
    </location>
</feature>
<feature type="compositionally biased region" description="Polar residues" evidence="2">
    <location>
        <begin position="108"/>
        <end position="122"/>
    </location>
</feature>
<evidence type="ECO:0000313" key="4">
    <source>
        <dbReference type="Proteomes" id="UP000480548"/>
    </source>
</evidence>
<dbReference type="AlphaFoldDB" id="A0A7C8JU05"/>